<dbReference type="SUPFAM" id="SSF141571">
    <property type="entry name" value="Pentapeptide repeat-like"/>
    <property type="match status" value="1"/>
</dbReference>
<dbReference type="PANTHER" id="PTHR14136:SF17">
    <property type="entry name" value="BTB_POZ DOMAIN-CONTAINING PROTEIN KCTD9"/>
    <property type="match status" value="1"/>
</dbReference>
<dbReference type="STRING" id="428990.SAMN06295987_10728"/>
<gene>
    <name evidence="1" type="ORF">SAMN06295987_10728</name>
</gene>
<dbReference type="PANTHER" id="PTHR14136">
    <property type="entry name" value="BTB_POZ DOMAIN-CONTAINING PROTEIN KCTD9"/>
    <property type="match status" value="1"/>
</dbReference>
<evidence type="ECO:0000313" key="2">
    <source>
        <dbReference type="Proteomes" id="UP000190989"/>
    </source>
</evidence>
<dbReference type="InterPro" id="IPR051082">
    <property type="entry name" value="Pentapeptide-BTB/POZ_domain"/>
</dbReference>
<dbReference type="EMBL" id="FVZE01000007">
    <property type="protein sequence ID" value="SLK07704.1"/>
    <property type="molecule type" value="Genomic_DNA"/>
</dbReference>
<dbReference type="Proteomes" id="UP000190989">
    <property type="component" value="Unassembled WGS sequence"/>
</dbReference>
<protein>
    <submittedName>
        <fullName evidence="1">Pentapeptide repeat-containing protein</fullName>
    </submittedName>
</protein>
<sequence>MRRASLTSTRFTGSKLTGADFTEARAMHVHFEEVLLGSAKLPGFSIRKETLRRVDLSGADVRKGDFRMTVFEDCSLREALVAGWRFEGSDLRGADLGGLRLVDAGLFRGATISREQAGQLLGELGLNVR</sequence>
<proteinExistence type="predicted"/>
<dbReference type="Gene3D" id="2.160.20.80">
    <property type="entry name" value="E3 ubiquitin-protein ligase SopA"/>
    <property type="match status" value="1"/>
</dbReference>
<reference evidence="2" key="1">
    <citation type="submission" date="2017-02" db="EMBL/GenBank/DDBJ databases">
        <authorList>
            <person name="Varghese N."/>
            <person name="Submissions S."/>
        </authorList>
    </citation>
    <scope>NUCLEOTIDE SEQUENCE [LARGE SCALE GENOMIC DNA]</scope>
    <source>
        <strain evidence="2">SM117</strain>
    </source>
</reference>
<evidence type="ECO:0000313" key="1">
    <source>
        <dbReference type="EMBL" id="SLK07704.1"/>
    </source>
</evidence>
<accession>A0A1U6II62</accession>
<dbReference type="InterPro" id="IPR001646">
    <property type="entry name" value="5peptide_repeat"/>
</dbReference>
<dbReference type="AlphaFoldDB" id="A0A1U6II62"/>
<organism evidence="1 2">
    <name type="scientific">Novosphingobium mathurense</name>
    <dbReference type="NCBI Taxonomy" id="428990"/>
    <lineage>
        <taxon>Bacteria</taxon>
        <taxon>Pseudomonadati</taxon>
        <taxon>Pseudomonadota</taxon>
        <taxon>Alphaproteobacteria</taxon>
        <taxon>Sphingomonadales</taxon>
        <taxon>Sphingomonadaceae</taxon>
        <taxon>Novosphingobium</taxon>
    </lineage>
</organism>
<dbReference type="Pfam" id="PF00805">
    <property type="entry name" value="Pentapeptide"/>
    <property type="match status" value="2"/>
</dbReference>
<keyword evidence="2" id="KW-1185">Reference proteome</keyword>
<name>A0A1U6II62_9SPHN</name>